<keyword evidence="6" id="KW-0511">Multifunctional enzyme</keyword>
<comment type="function">
    <text evidence="6">Catalyzes two activities which are involved in the cyclic version of arginine biosynthesis: the synthesis of N-acetylglutamate from glutamate and acetyl-CoA as the acetyl donor, and of ornithine by transacetylation between N(2)-acetylornithine and glutamate.</text>
</comment>
<feature type="chain" id="PRO_5044938436" description="Arginine biosynthesis bifunctional protein ArgJ alpha chain" evidence="6">
    <location>
        <begin position="1"/>
        <end position="223"/>
    </location>
</feature>
<dbReference type="NCBIfam" id="NF003802">
    <property type="entry name" value="PRK05388.1"/>
    <property type="match status" value="1"/>
</dbReference>
<dbReference type="HAMAP" id="MF_01106">
    <property type="entry name" value="ArgJ"/>
    <property type="match status" value="1"/>
</dbReference>
<comment type="similarity">
    <text evidence="1 6">Belongs to the ArgJ family.</text>
</comment>
<feature type="site" description="Involved in the stabilization of negative charge on the oxyanion by the formation of the oxyanion hole" evidence="6">
    <location>
        <position position="150"/>
    </location>
</feature>
<comment type="catalytic activity">
    <reaction evidence="6">
        <text>L-glutamate + acetyl-CoA = N-acetyl-L-glutamate + CoA + H(+)</text>
        <dbReference type="Rhea" id="RHEA:24292"/>
        <dbReference type="ChEBI" id="CHEBI:15378"/>
        <dbReference type="ChEBI" id="CHEBI:29985"/>
        <dbReference type="ChEBI" id="CHEBI:44337"/>
        <dbReference type="ChEBI" id="CHEBI:57287"/>
        <dbReference type="ChEBI" id="CHEBI:57288"/>
        <dbReference type="EC" id="2.3.1.1"/>
    </reaction>
</comment>
<dbReference type="SUPFAM" id="SSF56266">
    <property type="entry name" value="DmpA/ArgJ-like"/>
    <property type="match status" value="1"/>
</dbReference>
<dbReference type="CDD" id="cd02152">
    <property type="entry name" value="OAT"/>
    <property type="match status" value="1"/>
</dbReference>
<proteinExistence type="inferred from homology"/>
<feature type="binding site" evidence="6">
    <location>
        <position position="434"/>
    </location>
    <ligand>
        <name>substrate</name>
    </ligand>
</feature>
<accession>A0ABQ5LN34</accession>
<evidence type="ECO:0000313" key="7">
    <source>
        <dbReference type="EMBL" id="GKY86419.1"/>
    </source>
</evidence>
<dbReference type="PANTHER" id="PTHR23100">
    <property type="entry name" value="ARGININE BIOSYNTHESIS BIFUNCTIONAL PROTEIN ARGJ"/>
    <property type="match status" value="1"/>
</dbReference>
<organism evidence="7 8">
    <name type="scientific">Sinisalibacter aestuarii</name>
    <dbReference type="NCBI Taxonomy" id="2949426"/>
    <lineage>
        <taxon>Bacteria</taxon>
        <taxon>Pseudomonadati</taxon>
        <taxon>Pseudomonadota</taxon>
        <taxon>Alphaproteobacteria</taxon>
        <taxon>Rhodobacterales</taxon>
        <taxon>Roseobacteraceae</taxon>
        <taxon>Sinisalibacter</taxon>
    </lineage>
</organism>
<sequence length="434" mass="45635">MSKKAKIRKLEKKVAKLKARVREARTHTHAVSPLAPKDGFPHLPVIGGARFSAVKAGVRYPGRVDVMLAELDPGTAVAGVFTRSATRSAPVLDCQAKLGTDQKAGAAFIVNSGNSNAFTGTNGVKAVEAITEEVARITGVPQNRVYSASTGVIGEPLPFERITAKVEELHGTMSADAIELAARAIMTTDTYPKGAGAEIKIGGKTVRIAGIAKGSGMIAPDMATMLVYIFTDADVEQSLLQRLLSDLTDETFNNITVDSDTSTSDSLLLAATGASGVKITEDTTAFIAALRGVMLDLAHQVVRDGEGATKFVEIRVTGAAADADARRHAMAIANSPLVKTAIAGEDPNWGRVVMAIGKSGAAADRDKLSIHFGDILVASQGWVSPSYREDEGAAYMKNDELVIAVDLGLGKGAATVWTCDLTHAYIQINADYRS</sequence>
<feature type="binding site" evidence="6">
    <location>
        <position position="306"/>
    </location>
    <ligand>
        <name>substrate</name>
    </ligand>
</feature>
<keyword evidence="8" id="KW-1185">Reference proteome</keyword>
<evidence type="ECO:0000313" key="8">
    <source>
        <dbReference type="Proteomes" id="UP001144205"/>
    </source>
</evidence>
<keyword evidence="3 6" id="KW-0808">Transferase</keyword>
<feature type="site" description="Cleavage; by autolysis" evidence="6">
    <location>
        <begin position="223"/>
        <end position="224"/>
    </location>
</feature>
<dbReference type="PANTHER" id="PTHR23100:SF0">
    <property type="entry name" value="ARGININE BIOSYNTHESIS BIFUNCTIONAL PROTEIN ARGJ, MITOCHONDRIAL"/>
    <property type="match status" value="1"/>
</dbReference>
<evidence type="ECO:0000256" key="1">
    <source>
        <dbReference type="ARBA" id="ARBA00006774"/>
    </source>
</evidence>
<dbReference type="InterPro" id="IPR016117">
    <property type="entry name" value="ArgJ-like_dom_sf"/>
</dbReference>
<keyword evidence="5 6" id="KW-0012">Acyltransferase</keyword>
<keyword evidence="6" id="KW-0963">Cytoplasm</keyword>
<dbReference type="Pfam" id="PF01960">
    <property type="entry name" value="ArgJ"/>
    <property type="match status" value="1"/>
</dbReference>
<evidence type="ECO:0000256" key="4">
    <source>
        <dbReference type="ARBA" id="ARBA00022813"/>
    </source>
</evidence>
<feature type="site" description="Involved in the stabilization of negative charge on the oxyanion by the formation of the oxyanion hole" evidence="6">
    <location>
        <position position="151"/>
    </location>
</feature>
<protein>
    <recommendedName>
        <fullName evidence="6">Arginine biosynthesis bifunctional protein ArgJ</fullName>
    </recommendedName>
    <domain>
        <recommendedName>
            <fullName evidence="6">Glutamate N-acetyltransferase</fullName>
            <ecNumber evidence="6">2.3.1.35</ecNumber>
        </recommendedName>
        <alternativeName>
            <fullName evidence="6">Ornithine acetyltransferase</fullName>
            <shortName evidence="6">OATase</shortName>
        </alternativeName>
        <alternativeName>
            <fullName evidence="6">Ornithine transacetylase</fullName>
        </alternativeName>
    </domain>
    <domain>
        <recommendedName>
            <fullName evidence="6">Amino-acid acetyltransferase</fullName>
            <ecNumber evidence="6">2.3.1.1</ecNumber>
        </recommendedName>
        <alternativeName>
            <fullName evidence="6">N-acetylglutamate synthase</fullName>
            <shortName evidence="6">AGSase</shortName>
        </alternativeName>
    </domain>
    <component>
        <recommendedName>
            <fullName evidence="6">Arginine biosynthesis bifunctional protein ArgJ alpha chain</fullName>
        </recommendedName>
    </component>
    <component>
        <recommendedName>
            <fullName evidence="6">Arginine biosynthesis bifunctional protein ArgJ beta chain</fullName>
        </recommendedName>
    </component>
</protein>
<dbReference type="InterPro" id="IPR002813">
    <property type="entry name" value="Arg_biosynth_ArgJ"/>
</dbReference>
<feature type="chain" id="PRO_5044938435" description="Arginine biosynthesis bifunctional protein ArgJ beta chain" evidence="6">
    <location>
        <begin position="224"/>
        <end position="434"/>
    </location>
</feature>
<evidence type="ECO:0000256" key="3">
    <source>
        <dbReference type="ARBA" id="ARBA00022679"/>
    </source>
</evidence>
<dbReference type="Gene3D" id="3.10.20.340">
    <property type="entry name" value="ArgJ beta chain, C-terminal domain"/>
    <property type="match status" value="1"/>
</dbReference>
<comment type="catalytic activity">
    <reaction evidence="6">
        <text>N(2)-acetyl-L-ornithine + L-glutamate = N-acetyl-L-glutamate + L-ornithine</text>
        <dbReference type="Rhea" id="RHEA:15349"/>
        <dbReference type="ChEBI" id="CHEBI:29985"/>
        <dbReference type="ChEBI" id="CHEBI:44337"/>
        <dbReference type="ChEBI" id="CHEBI:46911"/>
        <dbReference type="ChEBI" id="CHEBI:57805"/>
        <dbReference type="EC" id="2.3.1.35"/>
    </reaction>
</comment>
<feature type="active site" description="Nucleophile" evidence="6">
    <location>
        <position position="224"/>
    </location>
</feature>
<dbReference type="EC" id="2.3.1.1" evidence="6"/>
<dbReference type="EMBL" id="BROH01000001">
    <property type="protein sequence ID" value="GKY86419.1"/>
    <property type="molecule type" value="Genomic_DNA"/>
</dbReference>
<dbReference type="Proteomes" id="UP001144205">
    <property type="component" value="Unassembled WGS sequence"/>
</dbReference>
<keyword evidence="6" id="KW-0055">Arginine biosynthesis</keyword>
<keyword evidence="4 6" id="KW-0068">Autocatalytic cleavage</keyword>
<dbReference type="InterPro" id="IPR042195">
    <property type="entry name" value="ArgJ_beta_C"/>
</dbReference>
<dbReference type="RefSeq" id="WP_281840385.1">
    <property type="nucleotide sequence ID" value="NZ_BROH01000001.1"/>
</dbReference>
<comment type="pathway">
    <text evidence="6">Amino-acid biosynthesis; L-arginine biosynthesis; L-ornithine and N-acetyl-L-glutamate from L-glutamate and N(2)-acetyl-L-ornithine (cyclic): step 1/1.</text>
</comment>
<dbReference type="EC" id="2.3.1.35" evidence="6"/>
<evidence type="ECO:0000256" key="5">
    <source>
        <dbReference type="ARBA" id="ARBA00023315"/>
    </source>
</evidence>
<comment type="pathway">
    <text evidence="6">Amino-acid biosynthesis; L-arginine biosynthesis; N(2)-acetyl-L-ornithine from L-glutamate: step 1/4.</text>
</comment>
<feature type="binding site" evidence="6">
    <location>
        <position position="224"/>
    </location>
    <ligand>
        <name>substrate</name>
    </ligand>
</feature>
<gene>
    <name evidence="6 7" type="primary">argJ</name>
    <name evidence="7" type="ORF">STA1M1_02880</name>
</gene>
<name>A0ABQ5LN34_9RHOB</name>
<feature type="binding site" evidence="6">
    <location>
        <position position="187"/>
    </location>
    <ligand>
        <name>substrate</name>
    </ligand>
</feature>
<comment type="caution">
    <text evidence="7">The sequence shown here is derived from an EMBL/GenBank/DDBJ whole genome shotgun (WGS) entry which is preliminary data.</text>
</comment>
<keyword evidence="6" id="KW-0028">Amino-acid biosynthesis</keyword>
<feature type="binding site" evidence="6">
    <location>
        <position position="429"/>
    </location>
    <ligand>
        <name>substrate</name>
    </ligand>
</feature>
<feature type="binding site" evidence="6">
    <location>
        <position position="213"/>
    </location>
    <ligand>
        <name>substrate</name>
    </ligand>
</feature>
<comment type="subunit">
    <text evidence="2 6">Heterotetramer of two alpha and two beta chains.</text>
</comment>
<comment type="subcellular location">
    <subcellularLocation>
        <location evidence="6">Cytoplasm</location>
    </subcellularLocation>
</comment>
<dbReference type="NCBIfam" id="TIGR00120">
    <property type="entry name" value="ArgJ"/>
    <property type="match status" value="1"/>
</dbReference>
<evidence type="ECO:0000256" key="6">
    <source>
        <dbReference type="HAMAP-Rule" id="MF_01106"/>
    </source>
</evidence>
<dbReference type="Gene3D" id="3.60.70.12">
    <property type="entry name" value="L-amino peptidase D-ALA esterase/amidase"/>
    <property type="match status" value="1"/>
</dbReference>
<evidence type="ECO:0000256" key="2">
    <source>
        <dbReference type="ARBA" id="ARBA00011475"/>
    </source>
</evidence>
<reference evidence="7" key="1">
    <citation type="journal article" date="2023" name="Int. J. Syst. Evol. Microbiol.">
        <title>Sinisalibacter aestuarii sp. nov., isolated from estuarine sediment of the Arakawa River.</title>
        <authorList>
            <person name="Arafat S.T."/>
            <person name="Hirano S."/>
            <person name="Sato A."/>
            <person name="Takeuchi K."/>
            <person name="Yasuda T."/>
            <person name="Terahara T."/>
            <person name="Hamada M."/>
            <person name="Kobayashi T."/>
        </authorList>
    </citation>
    <scope>NUCLEOTIDE SEQUENCE</scope>
    <source>
        <strain evidence="7">B-399</strain>
    </source>
</reference>